<dbReference type="SUPFAM" id="SSF54675">
    <property type="entry name" value="Nicotinate/Quinolinate PRTase N-terminal domain-like"/>
    <property type="match status" value="1"/>
</dbReference>
<dbReference type="PIRSF" id="PIRSF006250">
    <property type="entry name" value="NadC_ModD"/>
    <property type="match status" value="1"/>
</dbReference>
<evidence type="ECO:0000259" key="15">
    <source>
        <dbReference type="Pfam" id="PF02749"/>
    </source>
</evidence>
<feature type="binding site" evidence="13">
    <location>
        <position position="159"/>
    </location>
    <ligand>
        <name>substrate</name>
    </ligand>
</feature>
<evidence type="ECO:0000256" key="7">
    <source>
        <dbReference type="ARBA" id="ARBA00022676"/>
    </source>
</evidence>
<dbReference type="GO" id="GO:0009435">
    <property type="term" value="P:NAD+ biosynthetic process"/>
    <property type="evidence" value="ECO:0007669"/>
    <property type="project" value="UniProtKB-UniPathway"/>
</dbReference>
<feature type="binding site" evidence="13">
    <location>
        <position position="198"/>
    </location>
    <ligand>
        <name>substrate</name>
    </ligand>
</feature>
<comment type="subunit">
    <text evidence="4">Hexamer formed by 3 homodimers.</text>
</comment>
<evidence type="ECO:0000259" key="14">
    <source>
        <dbReference type="Pfam" id="PF01729"/>
    </source>
</evidence>
<keyword evidence="6" id="KW-0662">Pyridine nucleotide biosynthesis</keyword>
<name>A0A0K6IK31_9GAMM</name>
<feature type="binding site" evidence="13">
    <location>
        <position position="219"/>
    </location>
    <ligand>
        <name>substrate</name>
    </ligand>
</feature>
<evidence type="ECO:0000256" key="10">
    <source>
        <dbReference type="ARBA" id="ARBA00047445"/>
    </source>
</evidence>
<dbReference type="InterPro" id="IPR027277">
    <property type="entry name" value="NadC/ModD"/>
</dbReference>
<dbReference type="CDD" id="cd01572">
    <property type="entry name" value="QPRTase"/>
    <property type="match status" value="1"/>
</dbReference>
<dbReference type="RefSeq" id="WP_055462396.1">
    <property type="nucleotide sequence ID" value="NZ_CYHG01000003.1"/>
</dbReference>
<evidence type="ECO:0000313" key="16">
    <source>
        <dbReference type="EMBL" id="CUB03441.1"/>
    </source>
</evidence>
<feature type="binding site" evidence="13">
    <location>
        <begin position="135"/>
        <end position="137"/>
    </location>
    <ligand>
        <name>substrate</name>
    </ligand>
</feature>
<dbReference type="AlphaFoldDB" id="A0A0K6IK31"/>
<dbReference type="Gene3D" id="3.20.20.70">
    <property type="entry name" value="Aldolase class I"/>
    <property type="match status" value="1"/>
</dbReference>
<protein>
    <recommendedName>
        <fullName evidence="11">Probable nicotinate-nucleotide pyrophosphorylase [carboxylating]</fullName>
        <ecNumber evidence="5">2.4.2.19</ecNumber>
    </recommendedName>
    <alternativeName>
        <fullName evidence="9">Quinolinate phosphoribosyltransferase [decarboxylating]</fullName>
    </alternativeName>
</protein>
<feature type="domain" description="Quinolinate phosphoribosyl transferase N-terminal" evidence="15">
    <location>
        <begin position="28"/>
        <end position="112"/>
    </location>
</feature>
<dbReference type="Pfam" id="PF01729">
    <property type="entry name" value="QRPTase_C"/>
    <property type="match status" value="1"/>
</dbReference>
<comment type="catalytic activity">
    <reaction evidence="10">
        <text>nicotinate beta-D-ribonucleotide + CO2 + diphosphate = quinolinate + 5-phospho-alpha-D-ribose 1-diphosphate + 2 H(+)</text>
        <dbReference type="Rhea" id="RHEA:12733"/>
        <dbReference type="ChEBI" id="CHEBI:15378"/>
        <dbReference type="ChEBI" id="CHEBI:16526"/>
        <dbReference type="ChEBI" id="CHEBI:29959"/>
        <dbReference type="ChEBI" id="CHEBI:33019"/>
        <dbReference type="ChEBI" id="CHEBI:57502"/>
        <dbReference type="ChEBI" id="CHEBI:58017"/>
        <dbReference type="EC" id="2.4.2.19"/>
    </reaction>
</comment>
<evidence type="ECO:0000256" key="1">
    <source>
        <dbReference type="ARBA" id="ARBA00003237"/>
    </source>
</evidence>
<evidence type="ECO:0000256" key="11">
    <source>
        <dbReference type="ARBA" id="ARBA00069173"/>
    </source>
</evidence>
<comment type="similarity">
    <text evidence="3 12">Belongs to the NadC/ModD family.</text>
</comment>
<evidence type="ECO:0000256" key="13">
    <source>
        <dbReference type="PIRSR" id="PIRSR006250-1"/>
    </source>
</evidence>
<dbReference type="InterPro" id="IPR037128">
    <property type="entry name" value="Quinolinate_PRibosylTase_N_sf"/>
</dbReference>
<feature type="binding site" evidence="13">
    <location>
        <begin position="263"/>
        <end position="265"/>
    </location>
    <ligand>
        <name>substrate</name>
    </ligand>
</feature>
<feature type="domain" description="Quinolinate phosphoribosyl transferase C-terminal" evidence="14">
    <location>
        <begin position="115"/>
        <end position="278"/>
    </location>
</feature>
<feature type="binding site" evidence="13">
    <location>
        <begin position="242"/>
        <end position="244"/>
    </location>
    <ligand>
        <name>substrate</name>
    </ligand>
</feature>
<organism evidence="16 17">
    <name type="scientific">Marinomonas fungiae</name>
    <dbReference type="NCBI Taxonomy" id="1137284"/>
    <lineage>
        <taxon>Bacteria</taxon>
        <taxon>Pseudomonadati</taxon>
        <taxon>Pseudomonadota</taxon>
        <taxon>Gammaproteobacteria</taxon>
        <taxon>Oceanospirillales</taxon>
        <taxon>Oceanospirillaceae</taxon>
        <taxon>Marinomonas</taxon>
    </lineage>
</organism>
<dbReference type="InterPro" id="IPR022412">
    <property type="entry name" value="Quinolinate_PRibosylTrfase_N"/>
</dbReference>
<dbReference type="FunFam" id="3.20.20.70:FF:000030">
    <property type="entry name" value="Nicotinate-nucleotide pyrophosphorylase, carboxylating"/>
    <property type="match status" value="1"/>
</dbReference>
<evidence type="ECO:0000256" key="5">
    <source>
        <dbReference type="ARBA" id="ARBA00011944"/>
    </source>
</evidence>
<keyword evidence="7 12" id="KW-0328">Glycosyltransferase</keyword>
<proteinExistence type="inferred from homology"/>
<dbReference type="InterPro" id="IPR004393">
    <property type="entry name" value="NadC"/>
</dbReference>
<evidence type="ECO:0000256" key="6">
    <source>
        <dbReference type="ARBA" id="ARBA00022642"/>
    </source>
</evidence>
<dbReference type="NCBIfam" id="TIGR00078">
    <property type="entry name" value="nadC"/>
    <property type="match status" value="1"/>
</dbReference>
<dbReference type="Pfam" id="PF02749">
    <property type="entry name" value="QRPTase_N"/>
    <property type="match status" value="1"/>
</dbReference>
<dbReference type="PANTHER" id="PTHR32179">
    <property type="entry name" value="NICOTINATE-NUCLEOTIDE PYROPHOSPHORYLASE [CARBOXYLATING]"/>
    <property type="match status" value="1"/>
</dbReference>
<keyword evidence="8 12" id="KW-0808">Transferase</keyword>
<feature type="binding site" evidence="13">
    <location>
        <position position="169"/>
    </location>
    <ligand>
        <name>substrate</name>
    </ligand>
</feature>
<dbReference type="EC" id="2.4.2.19" evidence="5"/>
<dbReference type="GO" id="GO:0004514">
    <property type="term" value="F:nicotinate-nucleotide diphosphorylase (carboxylating) activity"/>
    <property type="evidence" value="ECO:0007669"/>
    <property type="project" value="UniProtKB-EC"/>
</dbReference>
<dbReference type="GO" id="GO:0005737">
    <property type="term" value="C:cytoplasm"/>
    <property type="evidence" value="ECO:0007669"/>
    <property type="project" value="TreeGrafter"/>
</dbReference>
<evidence type="ECO:0000256" key="12">
    <source>
        <dbReference type="PIRNR" id="PIRNR006250"/>
    </source>
</evidence>
<comment type="pathway">
    <text evidence="2">Cofactor biosynthesis; NAD(+) biosynthesis; nicotinate D-ribonucleotide from quinolinate: step 1/1.</text>
</comment>
<evidence type="ECO:0000313" key="17">
    <source>
        <dbReference type="Proteomes" id="UP000182769"/>
    </source>
</evidence>
<keyword evidence="17" id="KW-1185">Reference proteome</keyword>
<dbReference type="OrthoDB" id="9782546at2"/>
<dbReference type="UniPathway" id="UPA00253">
    <property type="reaction ID" value="UER00331"/>
</dbReference>
<dbReference type="Proteomes" id="UP000182769">
    <property type="component" value="Unassembled WGS sequence"/>
</dbReference>
<evidence type="ECO:0000256" key="2">
    <source>
        <dbReference type="ARBA" id="ARBA00004893"/>
    </source>
</evidence>
<evidence type="ECO:0000256" key="9">
    <source>
        <dbReference type="ARBA" id="ARBA00033102"/>
    </source>
</evidence>
<dbReference type="InterPro" id="IPR013785">
    <property type="entry name" value="Aldolase_TIM"/>
</dbReference>
<evidence type="ECO:0000256" key="4">
    <source>
        <dbReference type="ARBA" id="ARBA00011218"/>
    </source>
</evidence>
<dbReference type="InterPro" id="IPR002638">
    <property type="entry name" value="Quinolinate_PRibosylTrfase_C"/>
</dbReference>
<feature type="binding site" evidence="13">
    <location>
        <position position="102"/>
    </location>
    <ligand>
        <name>substrate</name>
    </ligand>
</feature>
<evidence type="ECO:0000256" key="8">
    <source>
        <dbReference type="ARBA" id="ARBA00022679"/>
    </source>
</evidence>
<dbReference type="FunFam" id="3.90.1170.20:FF:000001">
    <property type="entry name" value="Nicotinate-nucleotide diphosphorylase (Carboxylating)"/>
    <property type="match status" value="1"/>
</dbReference>
<sequence length="283" mass="30830">MTTLSEQLQAHIKQHVSLSLEEDIGSGDITAQLIPESNTIEALVVSRENAVLCGQAWANEVFQQLDPSVEVHWLANEGDDLQPNTPFLKLSGNARSILTGERTALNYIQMLSYTATISRRYAKLVENQPLTILDTRKTIPTFRLAQKYAIKVGGASNHRVGLYDAFLIKENHIMAAGSIEAAVKQAKVVAPGKPIEVETENLDEVAQAVTAGADIIMLDNFSLEDMSTAVQKFKGQVKFEASGNMTDAHIKEVATTGVDFISVGALTKHIQAIDLSLRVTKES</sequence>
<accession>A0A0K6IK31</accession>
<dbReference type="SUPFAM" id="SSF51690">
    <property type="entry name" value="Nicotinate/Quinolinate PRTase C-terminal domain-like"/>
    <property type="match status" value="1"/>
</dbReference>
<dbReference type="PANTHER" id="PTHR32179:SF3">
    <property type="entry name" value="NICOTINATE-NUCLEOTIDE PYROPHOSPHORYLASE [CARBOXYLATING]"/>
    <property type="match status" value="1"/>
</dbReference>
<dbReference type="Gene3D" id="3.90.1170.20">
    <property type="entry name" value="Quinolinate phosphoribosyl transferase, N-terminal domain"/>
    <property type="match status" value="1"/>
</dbReference>
<evidence type="ECO:0000256" key="3">
    <source>
        <dbReference type="ARBA" id="ARBA00009400"/>
    </source>
</evidence>
<dbReference type="GO" id="GO:0034213">
    <property type="term" value="P:quinolinate catabolic process"/>
    <property type="evidence" value="ECO:0007669"/>
    <property type="project" value="TreeGrafter"/>
</dbReference>
<reference evidence="17" key="1">
    <citation type="submission" date="2015-08" db="EMBL/GenBank/DDBJ databases">
        <authorList>
            <person name="Varghese N."/>
        </authorList>
    </citation>
    <scope>NUCLEOTIDE SEQUENCE [LARGE SCALE GENOMIC DNA]</scope>
    <source>
        <strain evidence="17">JCM 18476</strain>
    </source>
</reference>
<comment type="function">
    <text evidence="1">Involved in the catabolism of quinolinic acid (QA).</text>
</comment>
<dbReference type="EMBL" id="CYHG01000003">
    <property type="protein sequence ID" value="CUB03441.1"/>
    <property type="molecule type" value="Genomic_DNA"/>
</dbReference>
<gene>
    <name evidence="16" type="ORF">Ga0061065_103292</name>
</gene>
<dbReference type="InterPro" id="IPR036068">
    <property type="entry name" value="Nicotinate_pribotase-like_C"/>
</dbReference>
<dbReference type="STRING" id="1137284.GCA_001418205_01292"/>